<organism evidence="9">
    <name type="scientific">Xenopsylla cheopis</name>
    <name type="common">Oriental rat flea</name>
    <name type="synonym">Pulex cheopis</name>
    <dbReference type="NCBI Taxonomy" id="163159"/>
    <lineage>
        <taxon>Eukaryota</taxon>
        <taxon>Metazoa</taxon>
        <taxon>Ecdysozoa</taxon>
        <taxon>Arthropoda</taxon>
        <taxon>Hexapoda</taxon>
        <taxon>Insecta</taxon>
        <taxon>Pterygota</taxon>
        <taxon>Neoptera</taxon>
        <taxon>Endopterygota</taxon>
        <taxon>Siphonaptera</taxon>
        <taxon>Pulicidae</taxon>
        <taxon>Xenopsyllinae</taxon>
        <taxon>Xenopsylla</taxon>
    </lineage>
</organism>
<dbReference type="PRINTS" id="PR00722">
    <property type="entry name" value="CHYMOTRYPSIN"/>
</dbReference>
<dbReference type="PANTHER" id="PTHR24276:SF96">
    <property type="entry name" value="PEPTIDASE S1 DOMAIN-CONTAINING PROTEIN"/>
    <property type="match status" value="1"/>
</dbReference>
<dbReference type="Pfam" id="PF00089">
    <property type="entry name" value="Trypsin"/>
    <property type="match status" value="1"/>
</dbReference>
<dbReference type="EMBL" id="GIIL01006684">
    <property type="protein sequence ID" value="NOV50410.1"/>
    <property type="molecule type" value="Transcribed_RNA"/>
</dbReference>
<reference evidence="9" key="1">
    <citation type="submission" date="2020-03" db="EMBL/GenBank/DDBJ databases">
        <title>Transcriptomic Profiling of the Digestive Tract of the Rat Flea, Xenopsylla cheopis, Following Blood Feeding and Infection with Yersinia pestis.</title>
        <authorList>
            <person name="Bland D.M."/>
            <person name="Martens C.A."/>
            <person name="Virtaneva K."/>
            <person name="Kanakabandi K."/>
            <person name="Long D."/>
            <person name="Rosenke R."/>
            <person name="Saturday G.A."/>
            <person name="Hoyt F.H."/>
            <person name="Bruno D.P."/>
            <person name="Ribeiro J.M.C."/>
            <person name="Hinnebusch J."/>
        </authorList>
    </citation>
    <scope>NUCLEOTIDE SEQUENCE</scope>
</reference>
<dbReference type="CDD" id="cd00190">
    <property type="entry name" value="Tryp_SPc"/>
    <property type="match status" value="1"/>
</dbReference>
<evidence type="ECO:0000313" key="9">
    <source>
        <dbReference type="EMBL" id="NOV50410.1"/>
    </source>
</evidence>
<feature type="signal peptide" evidence="7">
    <location>
        <begin position="1"/>
        <end position="18"/>
    </location>
</feature>
<keyword evidence="3 6" id="KW-0378">Hydrolase</keyword>
<feature type="chain" id="PRO_5026920692" evidence="7">
    <location>
        <begin position="19"/>
        <end position="253"/>
    </location>
</feature>
<accession>A0A6M2DXK2</accession>
<dbReference type="AlphaFoldDB" id="A0A6M2DXK2"/>
<dbReference type="PANTHER" id="PTHR24276">
    <property type="entry name" value="POLYSERASE-RELATED"/>
    <property type="match status" value="1"/>
</dbReference>
<evidence type="ECO:0000259" key="8">
    <source>
        <dbReference type="PROSITE" id="PS50240"/>
    </source>
</evidence>
<dbReference type="SMART" id="SM00020">
    <property type="entry name" value="Tryp_SPc"/>
    <property type="match status" value="1"/>
</dbReference>
<evidence type="ECO:0000256" key="5">
    <source>
        <dbReference type="ARBA" id="ARBA00023157"/>
    </source>
</evidence>
<dbReference type="SUPFAM" id="SSF50494">
    <property type="entry name" value="Trypsin-like serine proteases"/>
    <property type="match status" value="1"/>
</dbReference>
<dbReference type="GO" id="GO:0006508">
    <property type="term" value="P:proteolysis"/>
    <property type="evidence" value="ECO:0007669"/>
    <property type="project" value="UniProtKB-KW"/>
</dbReference>
<evidence type="ECO:0000256" key="6">
    <source>
        <dbReference type="RuleBase" id="RU363034"/>
    </source>
</evidence>
<dbReference type="InterPro" id="IPR043504">
    <property type="entry name" value="Peptidase_S1_PA_chymotrypsin"/>
</dbReference>
<comment type="similarity">
    <text evidence="1">Belongs to the peptidase S1 family.</text>
</comment>
<dbReference type="InterPro" id="IPR018114">
    <property type="entry name" value="TRYPSIN_HIS"/>
</dbReference>
<feature type="domain" description="Peptidase S1" evidence="8">
    <location>
        <begin position="29"/>
        <end position="250"/>
    </location>
</feature>
<sequence>MGSIEIILLLTFGSLVTSQLIRLTTDSRIIGGVDAPDGSVPYQVSLRDNELNHFCGGSILNKRWVVTAAHCLDPGLLDSVYVGSNLLDRNGRYYDVEQYIINPNYTGRDIAYFADIGLIKLDEEIQFSDRVQPIKIHENVIQGDETLRATGWGRLGNDQPIPNALQELETFALSNQQCKDITQFLDPTSQICVFSARGKGVCFGDSGGPLAYNGEQVGVASFIMGECGGGNPDVFVRILDFKDWIDSLIGADN</sequence>
<dbReference type="InterPro" id="IPR001254">
    <property type="entry name" value="Trypsin_dom"/>
</dbReference>
<dbReference type="PROSITE" id="PS00134">
    <property type="entry name" value="TRYPSIN_HIS"/>
    <property type="match status" value="1"/>
</dbReference>
<dbReference type="InterPro" id="IPR009003">
    <property type="entry name" value="Peptidase_S1_PA"/>
</dbReference>
<dbReference type="InterPro" id="IPR001314">
    <property type="entry name" value="Peptidase_S1A"/>
</dbReference>
<evidence type="ECO:0000256" key="7">
    <source>
        <dbReference type="SAM" id="SignalP"/>
    </source>
</evidence>
<evidence type="ECO:0000256" key="2">
    <source>
        <dbReference type="ARBA" id="ARBA00022670"/>
    </source>
</evidence>
<protein>
    <submittedName>
        <fullName evidence="9">Putative trypsin-like serine protease</fullName>
    </submittedName>
</protein>
<keyword evidence="5" id="KW-1015">Disulfide bond</keyword>
<keyword evidence="7" id="KW-0732">Signal</keyword>
<dbReference type="PROSITE" id="PS00135">
    <property type="entry name" value="TRYPSIN_SER"/>
    <property type="match status" value="1"/>
</dbReference>
<dbReference type="PROSITE" id="PS50240">
    <property type="entry name" value="TRYPSIN_DOM"/>
    <property type="match status" value="1"/>
</dbReference>
<dbReference type="InterPro" id="IPR050430">
    <property type="entry name" value="Peptidase_S1"/>
</dbReference>
<dbReference type="GO" id="GO:0004252">
    <property type="term" value="F:serine-type endopeptidase activity"/>
    <property type="evidence" value="ECO:0007669"/>
    <property type="project" value="InterPro"/>
</dbReference>
<dbReference type="FunFam" id="2.40.10.10:FF:000004">
    <property type="entry name" value="Tryptase gamma 1"/>
    <property type="match status" value="1"/>
</dbReference>
<evidence type="ECO:0000256" key="3">
    <source>
        <dbReference type="ARBA" id="ARBA00022801"/>
    </source>
</evidence>
<evidence type="ECO:0000256" key="4">
    <source>
        <dbReference type="ARBA" id="ARBA00022825"/>
    </source>
</evidence>
<evidence type="ECO:0000256" key="1">
    <source>
        <dbReference type="ARBA" id="ARBA00007664"/>
    </source>
</evidence>
<proteinExistence type="inferred from homology"/>
<keyword evidence="4 6" id="KW-0720">Serine protease</keyword>
<dbReference type="Gene3D" id="2.40.10.10">
    <property type="entry name" value="Trypsin-like serine proteases"/>
    <property type="match status" value="2"/>
</dbReference>
<dbReference type="InterPro" id="IPR033116">
    <property type="entry name" value="TRYPSIN_SER"/>
</dbReference>
<keyword evidence="2 6" id="KW-0645">Protease</keyword>
<name>A0A6M2DXK2_XENCH</name>